<dbReference type="InterPro" id="IPR001107">
    <property type="entry name" value="Band_7"/>
</dbReference>
<dbReference type="AlphaFoldDB" id="A0A1H8N6Y4"/>
<evidence type="ECO:0000259" key="9">
    <source>
        <dbReference type="Pfam" id="PF15975"/>
    </source>
</evidence>
<comment type="subcellular location">
    <subcellularLocation>
        <location evidence="2">Cell membrane</location>
    </subcellularLocation>
    <subcellularLocation>
        <location evidence="1">Membrane</location>
        <topology evidence="1">Single-pass membrane protein</topology>
    </subcellularLocation>
</comment>
<evidence type="ECO:0000256" key="2">
    <source>
        <dbReference type="ARBA" id="ARBA00004236"/>
    </source>
</evidence>
<dbReference type="InterPro" id="IPR036013">
    <property type="entry name" value="Band_7/SPFH_dom_sf"/>
</dbReference>
<keyword evidence="11" id="KW-1185">Reference proteome</keyword>
<keyword evidence="5" id="KW-0472">Membrane</keyword>
<feature type="compositionally biased region" description="Low complexity" evidence="7">
    <location>
        <begin position="266"/>
        <end position="277"/>
    </location>
</feature>
<dbReference type="OrthoDB" id="9815577at2"/>
<proteinExistence type="inferred from homology"/>
<feature type="domain" description="Flotillin C-terminal" evidence="9">
    <location>
        <begin position="390"/>
        <end position="509"/>
    </location>
</feature>
<feature type="coiled-coil region" evidence="6">
    <location>
        <begin position="311"/>
        <end position="369"/>
    </location>
</feature>
<feature type="domain" description="Band 7" evidence="8">
    <location>
        <begin position="34"/>
        <end position="213"/>
    </location>
</feature>
<evidence type="ECO:0000256" key="3">
    <source>
        <dbReference type="ARBA" id="ARBA00007161"/>
    </source>
</evidence>
<dbReference type="Pfam" id="PF15975">
    <property type="entry name" value="Flot"/>
    <property type="match status" value="1"/>
</dbReference>
<name>A0A1H8N6Y4_9RHOB</name>
<dbReference type="PANTHER" id="PTHR13806">
    <property type="entry name" value="FLOTILLIN-RELATED"/>
    <property type="match status" value="1"/>
</dbReference>
<evidence type="ECO:0000313" key="10">
    <source>
        <dbReference type="EMBL" id="SEO25312.1"/>
    </source>
</evidence>
<dbReference type="Proteomes" id="UP000198893">
    <property type="component" value="Unassembled WGS sequence"/>
</dbReference>
<protein>
    <submittedName>
        <fullName evidence="10">Flotillin</fullName>
    </submittedName>
</protein>
<feature type="region of interest" description="Disordered" evidence="7">
    <location>
        <begin position="258"/>
        <end position="277"/>
    </location>
</feature>
<feature type="compositionally biased region" description="Basic and acidic residues" evidence="7">
    <location>
        <begin position="527"/>
        <end position="542"/>
    </location>
</feature>
<dbReference type="PANTHER" id="PTHR13806:SF31">
    <property type="entry name" value="FLOTILLIN-LIKE PROTEIN 1-RELATED"/>
    <property type="match status" value="1"/>
</dbReference>
<evidence type="ECO:0000256" key="6">
    <source>
        <dbReference type="SAM" id="Coils"/>
    </source>
</evidence>
<keyword evidence="4" id="KW-1003">Cell membrane</keyword>
<dbReference type="InterPro" id="IPR027705">
    <property type="entry name" value="Flotillin_fam"/>
</dbReference>
<evidence type="ECO:0000256" key="5">
    <source>
        <dbReference type="ARBA" id="ARBA00023136"/>
    </source>
</evidence>
<evidence type="ECO:0000256" key="4">
    <source>
        <dbReference type="ARBA" id="ARBA00022475"/>
    </source>
</evidence>
<evidence type="ECO:0000256" key="1">
    <source>
        <dbReference type="ARBA" id="ARBA00004167"/>
    </source>
</evidence>
<gene>
    <name evidence="10" type="ORF">SAMN04490248_10334</name>
</gene>
<dbReference type="RefSeq" id="WP_093115899.1">
    <property type="nucleotide sequence ID" value="NZ_FODS01000003.1"/>
</dbReference>
<comment type="similarity">
    <text evidence="3">Belongs to the band 7/mec-2 family. Flotillin subfamily.</text>
</comment>
<dbReference type="STRING" id="569882.SAMN04490248_10334"/>
<dbReference type="SUPFAM" id="SSF117892">
    <property type="entry name" value="Band 7/SPFH domain"/>
    <property type="match status" value="1"/>
</dbReference>
<accession>A0A1H8N6Y4</accession>
<evidence type="ECO:0000256" key="7">
    <source>
        <dbReference type="SAM" id="MobiDB-lite"/>
    </source>
</evidence>
<keyword evidence="6" id="KW-0175">Coiled coil</keyword>
<feature type="coiled-coil region" evidence="6">
    <location>
        <begin position="216"/>
        <end position="252"/>
    </location>
</feature>
<organism evidence="10 11">
    <name type="scientific">Salinihabitans flavidus</name>
    <dbReference type="NCBI Taxonomy" id="569882"/>
    <lineage>
        <taxon>Bacteria</taxon>
        <taxon>Pseudomonadati</taxon>
        <taxon>Pseudomonadota</taxon>
        <taxon>Alphaproteobacteria</taxon>
        <taxon>Rhodobacterales</taxon>
        <taxon>Roseobacteraceae</taxon>
        <taxon>Salinihabitans</taxon>
    </lineage>
</organism>
<dbReference type="InterPro" id="IPR031905">
    <property type="entry name" value="Flotillin_C"/>
</dbReference>
<dbReference type="Gene3D" id="3.30.479.30">
    <property type="entry name" value="Band 7 domain"/>
    <property type="match status" value="1"/>
</dbReference>
<dbReference type="GO" id="GO:0005886">
    <property type="term" value="C:plasma membrane"/>
    <property type="evidence" value="ECO:0007669"/>
    <property type="project" value="UniProtKB-SubCell"/>
</dbReference>
<dbReference type="EMBL" id="FODS01000003">
    <property type="protein sequence ID" value="SEO25312.1"/>
    <property type="molecule type" value="Genomic_DNA"/>
</dbReference>
<reference evidence="10 11" key="1">
    <citation type="submission" date="2016-10" db="EMBL/GenBank/DDBJ databases">
        <authorList>
            <person name="de Groot N.N."/>
        </authorList>
    </citation>
    <scope>NUCLEOTIDE SEQUENCE [LARGE SCALE GENOMIC DNA]</scope>
    <source>
        <strain evidence="10 11">DSM 27842</strain>
    </source>
</reference>
<sequence>MIWFLSLLVLAAVVLIGIWFLHRYYAKATLETALVRTGMGGRRVVVDGGCLALPILHQVQRVSMGTISFTTSRSGRDALLTQDQLRADVDMEFEFYVDPSEKGIATAAQALGRRISRSGGEGVHEVLAGPLANAMQNAAAKRGMADIHLDRAGYTDEVAQLASAHAERLGLVLVSASLVAVDQSDLTQHNESNAFNAQGMRRLAELVAEQRKARVKVETEAEIAISESRLAQHNKRLEVQRAEREAEIAQSEHIARLEAESRARSETSATEAELASETARIEKDQRLKTAQVDNDEALRRAEMAAILALEEAKIANDIQLARRRAEEAEAKAAEETSRAQVLLAAEQVQAQKERAIAEREREISGLKQKSALELENEKVASDVEIMLSRAQAEARAAQTAAEAEKIGMQARAAGQAALNEAENTLSETVLRMRLEGHKLDRMPEIMTQMMKPVEKIDSIRINQIGGTGGGMSGGDGTGVEGAFGAAMDQILGMAVRLPAMKQMGEEIGFDFDANLAGRTADYANRITPKDGKDKPSDNKTKE</sequence>
<evidence type="ECO:0000313" key="11">
    <source>
        <dbReference type="Proteomes" id="UP000198893"/>
    </source>
</evidence>
<dbReference type="Pfam" id="PF01145">
    <property type="entry name" value="Band_7"/>
    <property type="match status" value="1"/>
</dbReference>
<feature type="region of interest" description="Disordered" evidence="7">
    <location>
        <begin position="523"/>
        <end position="542"/>
    </location>
</feature>
<evidence type="ECO:0000259" key="8">
    <source>
        <dbReference type="Pfam" id="PF01145"/>
    </source>
</evidence>